<name>A0A8D8Q7Q0_9HEMI</name>
<accession>A0A8D8Q7Q0</accession>
<organism evidence="2">
    <name type="scientific">Cacopsylla melanoneura</name>
    <dbReference type="NCBI Taxonomy" id="428564"/>
    <lineage>
        <taxon>Eukaryota</taxon>
        <taxon>Metazoa</taxon>
        <taxon>Ecdysozoa</taxon>
        <taxon>Arthropoda</taxon>
        <taxon>Hexapoda</taxon>
        <taxon>Insecta</taxon>
        <taxon>Pterygota</taxon>
        <taxon>Neoptera</taxon>
        <taxon>Paraneoptera</taxon>
        <taxon>Hemiptera</taxon>
        <taxon>Sternorrhyncha</taxon>
        <taxon>Psylloidea</taxon>
        <taxon>Psyllidae</taxon>
        <taxon>Psyllinae</taxon>
        <taxon>Cacopsylla</taxon>
    </lineage>
</organism>
<dbReference type="EMBL" id="HBUF01063326">
    <property type="protein sequence ID" value="CAG6626708.1"/>
    <property type="molecule type" value="Transcribed_RNA"/>
</dbReference>
<evidence type="ECO:0000313" key="2">
    <source>
        <dbReference type="EMBL" id="CAG6626708.1"/>
    </source>
</evidence>
<proteinExistence type="predicted"/>
<sequence length="148" mass="16045">MTVYFYFARTLATSSGSLIVLEPYGSIKSLSASHDVACFPTDPRSPGPSPQPQRKSLPSSPLLSSSRFRTLSLNVSNLPKDSSGQPISYHIALSPIQSSRSISPLRLQSAPLPTLPSIRVSTPEIVYVTPIHSGIEEEEERKSSSAKY</sequence>
<dbReference type="AlphaFoldDB" id="A0A8D8Q7Q0"/>
<protein>
    <submittedName>
        <fullName evidence="2">Uncharacterized protein</fullName>
    </submittedName>
</protein>
<evidence type="ECO:0000256" key="1">
    <source>
        <dbReference type="SAM" id="MobiDB-lite"/>
    </source>
</evidence>
<feature type="region of interest" description="Disordered" evidence="1">
    <location>
        <begin position="38"/>
        <end position="63"/>
    </location>
</feature>
<feature type="compositionally biased region" description="Low complexity" evidence="1">
    <location>
        <begin position="52"/>
        <end position="63"/>
    </location>
</feature>
<reference evidence="2" key="1">
    <citation type="submission" date="2021-05" db="EMBL/GenBank/DDBJ databases">
        <authorList>
            <person name="Alioto T."/>
            <person name="Alioto T."/>
            <person name="Gomez Garrido J."/>
        </authorList>
    </citation>
    <scope>NUCLEOTIDE SEQUENCE</scope>
</reference>